<protein>
    <submittedName>
        <fullName evidence="3">Universal stress protein</fullName>
    </submittedName>
</protein>
<dbReference type="InterPro" id="IPR006016">
    <property type="entry name" value="UspA"/>
</dbReference>
<dbReference type="AlphaFoldDB" id="A0A517SZE9"/>
<dbReference type="Gene3D" id="3.40.50.620">
    <property type="entry name" value="HUPs"/>
    <property type="match status" value="2"/>
</dbReference>
<dbReference type="SUPFAM" id="SSF52402">
    <property type="entry name" value="Adenine nucleotide alpha hydrolases-like"/>
    <property type="match status" value="2"/>
</dbReference>
<comment type="similarity">
    <text evidence="1">Belongs to the universal stress protein A family.</text>
</comment>
<proteinExistence type="inferred from homology"/>
<gene>
    <name evidence="3" type="ORF">SV7mr_39460</name>
</gene>
<dbReference type="EMBL" id="CP036272">
    <property type="protein sequence ID" value="QDT61411.1"/>
    <property type="molecule type" value="Genomic_DNA"/>
</dbReference>
<accession>A0A517SZE9</accession>
<dbReference type="PANTHER" id="PTHR43010">
    <property type="entry name" value="UNIVERSAL STRESS PROTEIN SLR1230"/>
    <property type="match status" value="1"/>
</dbReference>
<evidence type="ECO:0000259" key="2">
    <source>
        <dbReference type="Pfam" id="PF00582"/>
    </source>
</evidence>
<dbReference type="InterPro" id="IPR006015">
    <property type="entry name" value="Universal_stress_UspA"/>
</dbReference>
<dbReference type="OrthoDB" id="6368426at2"/>
<feature type="domain" description="UspA" evidence="2">
    <location>
        <begin position="144"/>
        <end position="285"/>
    </location>
</feature>
<feature type="domain" description="UspA" evidence="2">
    <location>
        <begin position="2"/>
        <end position="137"/>
    </location>
</feature>
<sequence>MRVLLATDGSGTAIAATKTVEQLAEHNPIDVTVVTVSYDPQRYQFQPWVPEWTEQENARTAKILADAKRTLDRTCQSVSIKHVSGAVVPAILDEATKSRADLIVIGAKGHSAIGRLLLGSVSDSVASKADCSVLVVRPNDTLGFDRVVVGYDKSVASREAVAELMEMKLSDEMHFDVVSVAEQPYVYVGEGFAEPPIALSPAQIRPIEETCERMASQIAEHFHRTRSHTPIAAHVGDAIVQQAESAGADLILVGDTGHGMLDELFLGSTSKYVLRHAPCSVWISRHHTKTTGDAKEESGHAVAAN</sequence>
<dbReference type="PANTHER" id="PTHR43010:SF1">
    <property type="entry name" value="USPA DOMAIN-CONTAINING PROTEIN"/>
    <property type="match status" value="1"/>
</dbReference>
<evidence type="ECO:0000256" key="1">
    <source>
        <dbReference type="ARBA" id="ARBA00008791"/>
    </source>
</evidence>
<evidence type="ECO:0000313" key="4">
    <source>
        <dbReference type="Proteomes" id="UP000315003"/>
    </source>
</evidence>
<evidence type="ECO:0000313" key="3">
    <source>
        <dbReference type="EMBL" id="QDT61411.1"/>
    </source>
</evidence>
<dbReference type="RefSeq" id="WP_145275475.1">
    <property type="nucleotide sequence ID" value="NZ_CP036272.1"/>
</dbReference>
<reference evidence="3 4" key="1">
    <citation type="submission" date="2019-02" db="EMBL/GenBank/DDBJ databases">
        <title>Deep-cultivation of Planctomycetes and their phenomic and genomic characterization uncovers novel biology.</title>
        <authorList>
            <person name="Wiegand S."/>
            <person name="Jogler M."/>
            <person name="Boedeker C."/>
            <person name="Pinto D."/>
            <person name="Vollmers J."/>
            <person name="Rivas-Marin E."/>
            <person name="Kohn T."/>
            <person name="Peeters S.H."/>
            <person name="Heuer A."/>
            <person name="Rast P."/>
            <person name="Oberbeckmann S."/>
            <person name="Bunk B."/>
            <person name="Jeske O."/>
            <person name="Meyerdierks A."/>
            <person name="Storesund J.E."/>
            <person name="Kallscheuer N."/>
            <person name="Luecker S."/>
            <person name="Lage O.M."/>
            <person name="Pohl T."/>
            <person name="Merkel B.J."/>
            <person name="Hornburger P."/>
            <person name="Mueller R.-W."/>
            <person name="Bruemmer F."/>
            <person name="Labrenz M."/>
            <person name="Spormann A.M."/>
            <person name="Op den Camp H."/>
            <person name="Overmann J."/>
            <person name="Amann R."/>
            <person name="Jetten M.S.M."/>
            <person name="Mascher T."/>
            <person name="Medema M.H."/>
            <person name="Devos D.P."/>
            <person name="Kaster A.-K."/>
            <person name="Ovreas L."/>
            <person name="Rohde M."/>
            <person name="Galperin M.Y."/>
            <person name="Jogler C."/>
        </authorList>
    </citation>
    <scope>NUCLEOTIDE SEQUENCE [LARGE SCALE GENOMIC DNA]</scope>
    <source>
        <strain evidence="3 4">SV_7m_r</strain>
    </source>
</reference>
<dbReference type="CDD" id="cd00293">
    <property type="entry name" value="USP-like"/>
    <property type="match status" value="2"/>
</dbReference>
<dbReference type="InterPro" id="IPR014729">
    <property type="entry name" value="Rossmann-like_a/b/a_fold"/>
</dbReference>
<keyword evidence="4" id="KW-1185">Reference proteome</keyword>
<dbReference type="Proteomes" id="UP000315003">
    <property type="component" value="Chromosome"/>
</dbReference>
<name>A0A517SZE9_9BACT</name>
<dbReference type="PRINTS" id="PR01438">
    <property type="entry name" value="UNVRSLSTRESS"/>
</dbReference>
<organism evidence="3 4">
    <name type="scientific">Stieleria bergensis</name>
    <dbReference type="NCBI Taxonomy" id="2528025"/>
    <lineage>
        <taxon>Bacteria</taxon>
        <taxon>Pseudomonadati</taxon>
        <taxon>Planctomycetota</taxon>
        <taxon>Planctomycetia</taxon>
        <taxon>Pirellulales</taxon>
        <taxon>Pirellulaceae</taxon>
        <taxon>Stieleria</taxon>
    </lineage>
</organism>
<dbReference type="InterPro" id="IPR051688">
    <property type="entry name" value="USP_A"/>
</dbReference>
<dbReference type="Pfam" id="PF00582">
    <property type="entry name" value="Usp"/>
    <property type="match status" value="2"/>
</dbReference>